<sequence>MTSFRASGSGTSLFCRQESVTRNTKCARDAKDSPRLSSMKSAVKRCAVKEKSKPSPKTGHIHRRENSVSGTTWIPASTSHGYKLSFQHVRPVWNNGRNQQVQFSSVQNILTPGTAL</sequence>
<dbReference type="EMBL" id="BMAW01071151">
    <property type="protein sequence ID" value="GFT76793.1"/>
    <property type="molecule type" value="Genomic_DNA"/>
</dbReference>
<name>A0A8X6U330_NEPPI</name>
<gene>
    <name evidence="2" type="ORF">NPIL_258741</name>
</gene>
<dbReference type="Proteomes" id="UP000887013">
    <property type="component" value="Unassembled WGS sequence"/>
</dbReference>
<evidence type="ECO:0000313" key="3">
    <source>
        <dbReference type="Proteomes" id="UP000887013"/>
    </source>
</evidence>
<keyword evidence="3" id="KW-1185">Reference proteome</keyword>
<comment type="caution">
    <text evidence="2">The sequence shown here is derived from an EMBL/GenBank/DDBJ whole genome shotgun (WGS) entry which is preliminary data.</text>
</comment>
<evidence type="ECO:0000313" key="2">
    <source>
        <dbReference type="EMBL" id="GFT76793.1"/>
    </source>
</evidence>
<reference evidence="2" key="1">
    <citation type="submission" date="2020-08" db="EMBL/GenBank/DDBJ databases">
        <title>Multicomponent nature underlies the extraordinary mechanical properties of spider dragline silk.</title>
        <authorList>
            <person name="Kono N."/>
            <person name="Nakamura H."/>
            <person name="Mori M."/>
            <person name="Yoshida Y."/>
            <person name="Ohtoshi R."/>
            <person name="Malay A.D."/>
            <person name="Moran D.A.P."/>
            <person name="Tomita M."/>
            <person name="Numata K."/>
            <person name="Arakawa K."/>
        </authorList>
    </citation>
    <scope>NUCLEOTIDE SEQUENCE</scope>
</reference>
<proteinExistence type="predicted"/>
<evidence type="ECO:0000256" key="1">
    <source>
        <dbReference type="SAM" id="MobiDB-lite"/>
    </source>
</evidence>
<accession>A0A8X6U330</accession>
<dbReference type="AlphaFoldDB" id="A0A8X6U330"/>
<protein>
    <submittedName>
        <fullName evidence="2">Uncharacterized protein</fullName>
    </submittedName>
</protein>
<organism evidence="2 3">
    <name type="scientific">Nephila pilipes</name>
    <name type="common">Giant wood spider</name>
    <name type="synonym">Nephila maculata</name>
    <dbReference type="NCBI Taxonomy" id="299642"/>
    <lineage>
        <taxon>Eukaryota</taxon>
        <taxon>Metazoa</taxon>
        <taxon>Ecdysozoa</taxon>
        <taxon>Arthropoda</taxon>
        <taxon>Chelicerata</taxon>
        <taxon>Arachnida</taxon>
        <taxon>Araneae</taxon>
        <taxon>Araneomorphae</taxon>
        <taxon>Entelegynae</taxon>
        <taxon>Araneoidea</taxon>
        <taxon>Nephilidae</taxon>
        <taxon>Nephila</taxon>
    </lineage>
</organism>
<feature type="region of interest" description="Disordered" evidence="1">
    <location>
        <begin position="24"/>
        <end position="74"/>
    </location>
</feature>